<evidence type="ECO:0000313" key="2">
    <source>
        <dbReference type="EMBL" id="KWX77017.1"/>
    </source>
</evidence>
<gene>
    <name evidence="2" type="ORF">AMQ84_13675</name>
</gene>
<dbReference type="RefSeq" id="WP_060860805.1">
    <property type="nucleotide sequence ID" value="NZ_LIRB01000128.1"/>
</dbReference>
<dbReference type="EMBL" id="LIRB01000128">
    <property type="protein sequence ID" value="KWX77017.1"/>
    <property type="molecule type" value="Genomic_DNA"/>
</dbReference>
<protein>
    <recommendedName>
        <fullName evidence="1">HTH cro/C1-type domain-containing protein</fullName>
    </recommendedName>
</protein>
<dbReference type="Gene3D" id="1.10.260.40">
    <property type="entry name" value="lambda repressor-like DNA-binding domains"/>
    <property type="match status" value="1"/>
</dbReference>
<sequence length="126" mass="14638">MESNGISKYRLAKETGVSYTGISKILSGQTLHPQVDSLKLIADYFNKPLNYFTDEDTTEITETPDWATNKDKRYFKKLLEEDEPIMFDGVPVSEEDKEKIKRVMEAMFWDAKEKNKITYGRKKKGD</sequence>
<dbReference type="SUPFAM" id="SSF47413">
    <property type="entry name" value="lambda repressor-like DNA-binding domains"/>
    <property type="match status" value="1"/>
</dbReference>
<reference evidence="2 3" key="1">
    <citation type="submission" date="2015-08" db="EMBL/GenBank/DDBJ databases">
        <title>Genomes of Paenibacillus riograndensis.</title>
        <authorList>
            <person name="Sant'Anna F.H."/>
            <person name="Souza R."/>
            <person name="Ambrosini A."/>
            <person name="Bach E."/>
            <person name="Fernandes G."/>
            <person name="Balsanelli E."/>
            <person name="Baura V.A."/>
            <person name="Pedrosa F.O."/>
            <person name="Souza E.M."/>
            <person name="Passaglia L."/>
        </authorList>
    </citation>
    <scope>NUCLEOTIDE SEQUENCE [LARGE SCALE GENOMIC DNA]</scope>
    <source>
        <strain evidence="2 3">CAS34</strain>
    </source>
</reference>
<keyword evidence="3" id="KW-1185">Reference proteome</keyword>
<dbReference type="PATRIC" id="fig|483937.3.peg.2343"/>
<organism evidence="2 3">
    <name type="scientific">Paenibacillus riograndensis</name>
    <dbReference type="NCBI Taxonomy" id="483937"/>
    <lineage>
        <taxon>Bacteria</taxon>
        <taxon>Bacillati</taxon>
        <taxon>Bacillota</taxon>
        <taxon>Bacilli</taxon>
        <taxon>Bacillales</taxon>
        <taxon>Paenibacillaceae</taxon>
        <taxon>Paenibacillus</taxon>
        <taxon>Paenibacillus sonchi group</taxon>
    </lineage>
</organism>
<dbReference type="InterPro" id="IPR010982">
    <property type="entry name" value="Lambda_DNA-bd_dom_sf"/>
</dbReference>
<comment type="caution">
    <text evidence="2">The sequence shown here is derived from an EMBL/GenBank/DDBJ whole genome shotgun (WGS) entry which is preliminary data.</text>
</comment>
<proteinExistence type="predicted"/>
<dbReference type="SMART" id="SM00530">
    <property type="entry name" value="HTH_XRE"/>
    <property type="match status" value="1"/>
</dbReference>
<dbReference type="InterPro" id="IPR001387">
    <property type="entry name" value="Cro/C1-type_HTH"/>
</dbReference>
<dbReference type="CDD" id="cd00093">
    <property type="entry name" value="HTH_XRE"/>
    <property type="match status" value="1"/>
</dbReference>
<feature type="domain" description="HTH cro/C1-type" evidence="1">
    <location>
        <begin position="2"/>
        <end position="52"/>
    </location>
</feature>
<evidence type="ECO:0000259" key="1">
    <source>
        <dbReference type="PROSITE" id="PS50943"/>
    </source>
</evidence>
<evidence type="ECO:0000313" key="3">
    <source>
        <dbReference type="Proteomes" id="UP000070475"/>
    </source>
</evidence>
<dbReference type="Proteomes" id="UP000070475">
    <property type="component" value="Unassembled WGS sequence"/>
</dbReference>
<dbReference type="GO" id="GO:0003677">
    <property type="term" value="F:DNA binding"/>
    <property type="evidence" value="ECO:0007669"/>
    <property type="project" value="InterPro"/>
</dbReference>
<name>A0A132U0A7_9BACL</name>
<dbReference type="AlphaFoldDB" id="A0A132U0A7"/>
<dbReference type="PROSITE" id="PS50943">
    <property type="entry name" value="HTH_CROC1"/>
    <property type="match status" value="1"/>
</dbReference>
<accession>A0A132U0A7</accession>
<dbReference type="OrthoDB" id="9812960at2"/>
<dbReference type="Pfam" id="PF01381">
    <property type="entry name" value="HTH_3"/>
    <property type="match status" value="1"/>
</dbReference>